<keyword evidence="8" id="KW-1185">Reference proteome</keyword>
<dbReference type="Pfam" id="PF00856">
    <property type="entry name" value="SET"/>
    <property type="match status" value="1"/>
</dbReference>
<dbReference type="Gene3D" id="6.10.140.2220">
    <property type="match status" value="1"/>
</dbReference>
<name>A0A812TWI6_SYMPI</name>
<dbReference type="Gene3D" id="2.170.270.10">
    <property type="entry name" value="SET domain"/>
    <property type="match status" value="1"/>
</dbReference>
<dbReference type="PROSITE" id="PS50280">
    <property type="entry name" value="SET"/>
    <property type="match status" value="1"/>
</dbReference>
<dbReference type="PANTHER" id="PTHR47332">
    <property type="entry name" value="SET DOMAIN-CONTAINING PROTEIN 5"/>
    <property type="match status" value="1"/>
</dbReference>
<keyword evidence="3" id="KW-0862">Zinc</keyword>
<evidence type="ECO:0000313" key="8">
    <source>
        <dbReference type="Proteomes" id="UP000649617"/>
    </source>
</evidence>
<dbReference type="SUPFAM" id="SSF144232">
    <property type="entry name" value="HIT/MYND zinc finger-like"/>
    <property type="match status" value="1"/>
</dbReference>
<reference evidence="7" key="1">
    <citation type="submission" date="2021-02" db="EMBL/GenBank/DDBJ databases">
        <authorList>
            <person name="Dougan E. K."/>
            <person name="Rhodes N."/>
            <person name="Thang M."/>
            <person name="Chan C."/>
        </authorList>
    </citation>
    <scope>NUCLEOTIDE SEQUENCE</scope>
</reference>
<evidence type="ECO:0000256" key="3">
    <source>
        <dbReference type="ARBA" id="ARBA00022833"/>
    </source>
</evidence>
<dbReference type="PANTHER" id="PTHR47332:SF4">
    <property type="entry name" value="SET DOMAIN-CONTAINING PROTEIN 5"/>
    <property type="match status" value="1"/>
</dbReference>
<accession>A0A812TWI6</accession>
<keyword evidence="2 4" id="KW-0863">Zinc-finger</keyword>
<dbReference type="GO" id="GO:0008270">
    <property type="term" value="F:zinc ion binding"/>
    <property type="evidence" value="ECO:0007669"/>
    <property type="project" value="UniProtKB-KW"/>
</dbReference>
<dbReference type="InterPro" id="IPR001214">
    <property type="entry name" value="SET_dom"/>
</dbReference>
<evidence type="ECO:0000259" key="5">
    <source>
        <dbReference type="PROSITE" id="PS50280"/>
    </source>
</evidence>
<dbReference type="EMBL" id="CAJNIZ010032935">
    <property type="protein sequence ID" value="CAE7540920.1"/>
    <property type="molecule type" value="Genomic_DNA"/>
</dbReference>
<dbReference type="InterPro" id="IPR053185">
    <property type="entry name" value="SET_domain_protein"/>
</dbReference>
<evidence type="ECO:0000256" key="4">
    <source>
        <dbReference type="PROSITE-ProRule" id="PRU00134"/>
    </source>
</evidence>
<feature type="domain" description="MYND-type" evidence="6">
    <location>
        <begin position="5"/>
        <end position="43"/>
    </location>
</feature>
<dbReference type="OrthoDB" id="265717at2759"/>
<sequence>MSRSCAVCSKHGDSLKICGQCKDRCYCSAECQRLDWKSHKISCQQKTCDAPAPKKSISVDVDFFAGDDFCGCVSIAGKGVGVVAKAFIPAGQVIVQDQHILRIDGKELGLSDLWSQSNKPADVYDGKHALIRKKFEQLSEVDQAKVLSLEDMQTNNKLARAIVDRLYADGRINSSWEKLYTLSSVPSTPVPEVQDAGYKSPEGVFKTNCLPVGDSNSLGLYLRISKFNNSCCPNAGYRWNHDVQGQVVQAMRDIQAGEEICVTYFHANFMTSTVRQKHTLMGWGFKCQCEACEHCDRSKLKEVQDLVRSLDDGQMSDEDLTALIGADKMGLIQAAVASDDRRQSLEKLNAQLNRASSLSMVKRLVK</sequence>
<evidence type="ECO:0000259" key="6">
    <source>
        <dbReference type="PROSITE" id="PS50865"/>
    </source>
</evidence>
<protein>
    <submittedName>
        <fullName evidence="7">Set5 protein</fullName>
    </submittedName>
</protein>
<proteinExistence type="predicted"/>
<dbReference type="InterPro" id="IPR046341">
    <property type="entry name" value="SET_dom_sf"/>
</dbReference>
<evidence type="ECO:0000313" key="7">
    <source>
        <dbReference type="EMBL" id="CAE7540920.1"/>
    </source>
</evidence>
<feature type="domain" description="SET" evidence="5">
    <location>
        <begin position="67"/>
        <end position="265"/>
    </location>
</feature>
<dbReference type="CDD" id="cd20071">
    <property type="entry name" value="SET_SMYD"/>
    <property type="match status" value="1"/>
</dbReference>
<dbReference type="InterPro" id="IPR002893">
    <property type="entry name" value="Znf_MYND"/>
</dbReference>
<keyword evidence="1" id="KW-0479">Metal-binding</keyword>
<dbReference type="PROSITE" id="PS01360">
    <property type="entry name" value="ZF_MYND_1"/>
    <property type="match status" value="1"/>
</dbReference>
<dbReference type="PROSITE" id="PS50865">
    <property type="entry name" value="ZF_MYND_2"/>
    <property type="match status" value="1"/>
</dbReference>
<dbReference type="SUPFAM" id="SSF82199">
    <property type="entry name" value="SET domain"/>
    <property type="match status" value="1"/>
</dbReference>
<dbReference type="Proteomes" id="UP000649617">
    <property type="component" value="Unassembled WGS sequence"/>
</dbReference>
<gene>
    <name evidence="7" type="primary">set5</name>
    <name evidence="7" type="ORF">SPIL2461_LOCUS14310</name>
</gene>
<dbReference type="AlphaFoldDB" id="A0A812TWI6"/>
<dbReference type="Pfam" id="PF01753">
    <property type="entry name" value="zf-MYND"/>
    <property type="match status" value="1"/>
</dbReference>
<evidence type="ECO:0000256" key="1">
    <source>
        <dbReference type="ARBA" id="ARBA00022723"/>
    </source>
</evidence>
<comment type="caution">
    <text evidence="7">The sequence shown here is derived from an EMBL/GenBank/DDBJ whole genome shotgun (WGS) entry which is preliminary data.</text>
</comment>
<evidence type="ECO:0000256" key="2">
    <source>
        <dbReference type="ARBA" id="ARBA00022771"/>
    </source>
</evidence>
<organism evidence="7 8">
    <name type="scientific">Symbiodinium pilosum</name>
    <name type="common">Dinoflagellate</name>
    <dbReference type="NCBI Taxonomy" id="2952"/>
    <lineage>
        <taxon>Eukaryota</taxon>
        <taxon>Sar</taxon>
        <taxon>Alveolata</taxon>
        <taxon>Dinophyceae</taxon>
        <taxon>Suessiales</taxon>
        <taxon>Symbiodiniaceae</taxon>
        <taxon>Symbiodinium</taxon>
    </lineage>
</organism>